<evidence type="ECO:0000259" key="1">
    <source>
        <dbReference type="PROSITE" id="PS51186"/>
    </source>
</evidence>
<dbReference type="Pfam" id="PF13508">
    <property type="entry name" value="Acetyltransf_7"/>
    <property type="match status" value="1"/>
</dbReference>
<dbReference type="InterPro" id="IPR000182">
    <property type="entry name" value="GNAT_dom"/>
</dbReference>
<comment type="caution">
    <text evidence="2">The sequence shown here is derived from an EMBL/GenBank/DDBJ whole genome shotgun (WGS) entry which is preliminary data.</text>
</comment>
<proteinExistence type="predicted"/>
<evidence type="ECO:0000313" key="2">
    <source>
        <dbReference type="EMBL" id="MBA8825939.1"/>
    </source>
</evidence>
<dbReference type="Gene3D" id="3.40.630.30">
    <property type="match status" value="1"/>
</dbReference>
<dbReference type="PROSITE" id="PS51186">
    <property type="entry name" value="GNAT"/>
    <property type="match status" value="1"/>
</dbReference>
<accession>A0A839DYZ0</accession>
<dbReference type="RefSeq" id="WP_182545175.1">
    <property type="nucleotide sequence ID" value="NZ_JACGWZ010000004.1"/>
</dbReference>
<dbReference type="Proteomes" id="UP000569329">
    <property type="component" value="Unassembled WGS sequence"/>
</dbReference>
<reference evidence="2 3" key="1">
    <citation type="submission" date="2020-07" db="EMBL/GenBank/DDBJ databases">
        <title>Sequencing the genomes of 1000 actinobacteria strains.</title>
        <authorList>
            <person name="Klenk H.-P."/>
        </authorList>
    </citation>
    <scope>NUCLEOTIDE SEQUENCE [LARGE SCALE GENOMIC DNA]</scope>
    <source>
        <strain evidence="2 3">DSM 45975</strain>
    </source>
</reference>
<protein>
    <submittedName>
        <fullName evidence="2">GNAT superfamily N-acetyltransferase</fullName>
    </submittedName>
</protein>
<name>A0A839DYZ0_9PSEU</name>
<dbReference type="InterPro" id="IPR016181">
    <property type="entry name" value="Acyl_CoA_acyltransferase"/>
</dbReference>
<keyword evidence="3" id="KW-1185">Reference proteome</keyword>
<dbReference type="GO" id="GO:0016747">
    <property type="term" value="F:acyltransferase activity, transferring groups other than amino-acyl groups"/>
    <property type="evidence" value="ECO:0007669"/>
    <property type="project" value="InterPro"/>
</dbReference>
<gene>
    <name evidence="2" type="ORF">FHX42_003305</name>
</gene>
<sequence length="315" mass="34405">MTTAQELMDVQSARLATLDEALPSSYLLPHRGEPLMARLADGTEVAGLMAHTSHPPGSLQRLWSATENYELFPLLGEHPRAGMDALLDSWRRQLSQREITAADSSAVVTWPSRDVDATRALLDHGFAPLTCLAVRPAAPAKYTKLSGTVKTRRAGTDDLDAVVELALAELNYAALVGGSVLRGDAETLKRNAARVRLHTTGRTGSEPVWLAERDGEPIGLAECGWTDTETHPGQHRLASGRWGYVNCLSVREQERGTGIGSLLTALAHDEFARAGVVGSYLYYNPANPLSSVFWPRQGYRPLWTVWEMRPATALR</sequence>
<dbReference type="AlphaFoldDB" id="A0A839DYZ0"/>
<dbReference type="CDD" id="cd04301">
    <property type="entry name" value="NAT_SF"/>
    <property type="match status" value="1"/>
</dbReference>
<dbReference type="EMBL" id="JACGWZ010000004">
    <property type="protein sequence ID" value="MBA8825939.1"/>
    <property type="molecule type" value="Genomic_DNA"/>
</dbReference>
<keyword evidence="2" id="KW-0808">Transferase</keyword>
<organism evidence="2 3">
    <name type="scientific">Halosaccharopolyspora lacisalsi</name>
    <dbReference type="NCBI Taxonomy" id="1000566"/>
    <lineage>
        <taxon>Bacteria</taxon>
        <taxon>Bacillati</taxon>
        <taxon>Actinomycetota</taxon>
        <taxon>Actinomycetes</taxon>
        <taxon>Pseudonocardiales</taxon>
        <taxon>Pseudonocardiaceae</taxon>
        <taxon>Halosaccharopolyspora</taxon>
    </lineage>
</organism>
<feature type="domain" description="N-acetyltransferase" evidence="1">
    <location>
        <begin position="149"/>
        <end position="315"/>
    </location>
</feature>
<evidence type="ECO:0000313" key="3">
    <source>
        <dbReference type="Proteomes" id="UP000569329"/>
    </source>
</evidence>
<dbReference type="SUPFAM" id="SSF55729">
    <property type="entry name" value="Acyl-CoA N-acyltransferases (Nat)"/>
    <property type="match status" value="1"/>
</dbReference>